<dbReference type="EMBL" id="CYKH01001571">
    <property type="protein sequence ID" value="CUG87676.1"/>
    <property type="molecule type" value="Genomic_DNA"/>
</dbReference>
<accession>A0A0S4JGY7</accession>
<reference evidence="2" key="1">
    <citation type="submission" date="2015-09" db="EMBL/GenBank/DDBJ databases">
        <authorList>
            <consortium name="Pathogen Informatics"/>
        </authorList>
    </citation>
    <scope>NUCLEOTIDE SEQUENCE [LARGE SCALE GENOMIC DNA]</scope>
    <source>
        <strain evidence="2">Lake Konstanz</strain>
    </source>
</reference>
<protein>
    <submittedName>
        <fullName evidence="1">Uncharacterized protein</fullName>
    </submittedName>
</protein>
<evidence type="ECO:0000313" key="1">
    <source>
        <dbReference type="EMBL" id="CUG87676.1"/>
    </source>
</evidence>
<gene>
    <name evidence="1" type="ORF">BSAL_11395</name>
</gene>
<name>A0A0S4JGY7_BODSA</name>
<evidence type="ECO:0000313" key="2">
    <source>
        <dbReference type="Proteomes" id="UP000051952"/>
    </source>
</evidence>
<organism evidence="1 2">
    <name type="scientific">Bodo saltans</name>
    <name type="common">Flagellated protozoan</name>
    <dbReference type="NCBI Taxonomy" id="75058"/>
    <lineage>
        <taxon>Eukaryota</taxon>
        <taxon>Discoba</taxon>
        <taxon>Euglenozoa</taxon>
        <taxon>Kinetoplastea</taxon>
        <taxon>Metakinetoplastina</taxon>
        <taxon>Eubodonida</taxon>
        <taxon>Bodonidae</taxon>
        <taxon>Bodo</taxon>
    </lineage>
</organism>
<proteinExistence type="predicted"/>
<sequence>MPEDLKYVDAKQWSKSFFHGCSTRLSILRNIGFYIAENQRKENHNVRLNDFLTYMTTNHLEASDVSMFLYQCRIVDFSTLQALCRQGGQWIGGVLIWGVLNMTPREWMSCFRKGLGRRDEMAGAIDACVDSRVFRGMRYDESVPPAEGTFPASLVDASRLLIPVQVLSNS</sequence>
<dbReference type="AlphaFoldDB" id="A0A0S4JGY7"/>
<keyword evidence="2" id="KW-1185">Reference proteome</keyword>
<dbReference type="Proteomes" id="UP000051952">
    <property type="component" value="Unassembled WGS sequence"/>
</dbReference>
<dbReference type="VEuPathDB" id="TriTrypDB:BSAL_11395"/>